<dbReference type="GO" id="GO:0004314">
    <property type="term" value="F:[acyl-carrier-protein] S-malonyltransferase activity"/>
    <property type="evidence" value="ECO:0007669"/>
    <property type="project" value="UniProtKB-EC"/>
</dbReference>
<dbReference type="SMART" id="SM00827">
    <property type="entry name" value="PKS_AT"/>
    <property type="match status" value="1"/>
</dbReference>
<organism evidence="6 7">
    <name type="scientific">Smittium mucronatum</name>
    <dbReference type="NCBI Taxonomy" id="133383"/>
    <lineage>
        <taxon>Eukaryota</taxon>
        <taxon>Fungi</taxon>
        <taxon>Fungi incertae sedis</taxon>
        <taxon>Zoopagomycota</taxon>
        <taxon>Kickxellomycotina</taxon>
        <taxon>Harpellomycetes</taxon>
        <taxon>Harpellales</taxon>
        <taxon>Legeriomycetaceae</taxon>
        <taxon>Smittium</taxon>
    </lineage>
</organism>
<dbReference type="OrthoDB" id="541883at2759"/>
<dbReference type="Gene3D" id="3.30.70.250">
    <property type="entry name" value="Malonyl-CoA ACP transacylase, ACP-binding"/>
    <property type="match status" value="1"/>
</dbReference>
<dbReference type="InterPro" id="IPR016035">
    <property type="entry name" value="Acyl_Trfase/lysoPLipase"/>
</dbReference>
<evidence type="ECO:0000313" key="6">
    <source>
        <dbReference type="EMBL" id="OLY82585.1"/>
    </source>
</evidence>
<keyword evidence="7" id="KW-1185">Reference proteome</keyword>
<comment type="catalytic activity">
    <reaction evidence="4">
        <text>holo-[ACP] + malonyl-CoA = malonyl-[ACP] + CoA</text>
        <dbReference type="Rhea" id="RHEA:41792"/>
        <dbReference type="Rhea" id="RHEA-COMP:9623"/>
        <dbReference type="Rhea" id="RHEA-COMP:9685"/>
        <dbReference type="ChEBI" id="CHEBI:57287"/>
        <dbReference type="ChEBI" id="CHEBI:57384"/>
        <dbReference type="ChEBI" id="CHEBI:64479"/>
        <dbReference type="ChEBI" id="CHEBI:78449"/>
        <dbReference type="EC" id="2.3.1.39"/>
    </reaction>
</comment>
<evidence type="ECO:0000313" key="7">
    <source>
        <dbReference type="Proteomes" id="UP000187455"/>
    </source>
</evidence>
<name>A0A1R0H0C3_9FUNG</name>
<feature type="domain" description="Malonyl-CoA:ACP transacylase (MAT)" evidence="5">
    <location>
        <begin position="33"/>
        <end position="351"/>
    </location>
</feature>
<comment type="caution">
    <text evidence="6">The sequence shown here is derived from an EMBL/GenBank/DDBJ whole genome shotgun (WGS) entry which is preliminary data.</text>
</comment>
<evidence type="ECO:0000256" key="1">
    <source>
        <dbReference type="ARBA" id="ARBA00013258"/>
    </source>
</evidence>
<evidence type="ECO:0000256" key="3">
    <source>
        <dbReference type="ARBA" id="ARBA00023315"/>
    </source>
</evidence>
<dbReference type="Proteomes" id="UP000187455">
    <property type="component" value="Unassembled WGS sequence"/>
</dbReference>
<accession>A0A1R0H0C3</accession>
<sequence>MLSRKILTPKLISRLYSTNSTVINEYAANRALAFPGQGSQFVGMGKDLYDSFASSKEVFQHVDEILGYKLSDLMFSGDYKKLQSTENAQPAIVAVGVATIAALEQVSGYKIRNLVSYTLGHSVGEYTALIASNSLSLPDGIRLVNLRGRSMSESIVGLDTSMVAIITRHNSLDKIVNIVKLTNQFINASVQNNEHQFNDYDLVNVSTINMSSQVTLSGTRKSVDLAIQNLQDNDIAFKAANLPVSAPFHCDLLKPAAESLRTALAQIQFREMQIPVISNHTGAPIASIDQIPDLLVHQTCSTVRWLDSIKFLAQSAHISRWMCPGPSPVISSIIKKEYPRSITRLLSSSKDVYSYLDVLQTQLKSH</sequence>
<proteinExistence type="predicted"/>
<dbReference type="PANTHER" id="PTHR42681">
    <property type="entry name" value="MALONYL-COA-ACYL CARRIER PROTEIN TRANSACYLASE, MITOCHONDRIAL"/>
    <property type="match status" value="1"/>
</dbReference>
<gene>
    <name evidence="6" type="ORF">AYI68_g3292</name>
</gene>
<dbReference type="InterPro" id="IPR001227">
    <property type="entry name" value="Ac_transferase_dom_sf"/>
</dbReference>
<dbReference type="STRING" id="133383.A0A1R0H0C3"/>
<dbReference type="EMBL" id="LSSL01001401">
    <property type="protein sequence ID" value="OLY82585.1"/>
    <property type="molecule type" value="Genomic_DNA"/>
</dbReference>
<dbReference type="GO" id="GO:0006633">
    <property type="term" value="P:fatty acid biosynthetic process"/>
    <property type="evidence" value="ECO:0007669"/>
    <property type="project" value="TreeGrafter"/>
</dbReference>
<keyword evidence="3" id="KW-0012">Acyltransferase</keyword>
<protein>
    <recommendedName>
        <fullName evidence="1">[acyl-carrier-protein] S-malonyltransferase</fullName>
        <ecNumber evidence="1">2.3.1.39</ecNumber>
    </recommendedName>
</protein>
<evidence type="ECO:0000256" key="4">
    <source>
        <dbReference type="ARBA" id="ARBA00048462"/>
    </source>
</evidence>
<dbReference type="GO" id="GO:0005739">
    <property type="term" value="C:mitochondrion"/>
    <property type="evidence" value="ECO:0007669"/>
    <property type="project" value="TreeGrafter"/>
</dbReference>
<dbReference type="Pfam" id="PF00698">
    <property type="entry name" value="Acyl_transf_1"/>
    <property type="match status" value="1"/>
</dbReference>
<dbReference type="InterPro" id="IPR014043">
    <property type="entry name" value="Acyl_transferase_dom"/>
</dbReference>
<dbReference type="SUPFAM" id="SSF52151">
    <property type="entry name" value="FabD/lysophospholipase-like"/>
    <property type="match status" value="1"/>
</dbReference>
<dbReference type="AlphaFoldDB" id="A0A1R0H0C3"/>
<dbReference type="PANTHER" id="PTHR42681:SF1">
    <property type="entry name" value="MALONYL-COA-ACYL CARRIER PROTEIN TRANSACYLASE, MITOCHONDRIAL"/>
    <property type="match status" value="1"/>
</dbReference>
<reference evidence="6 7" key="1">
    <citation type="journal article" date="2016" name="Mol. Biol. Evol.">
        <title>Genome-Wide Survey of Gut Fungi (Harpellales) Reveals the First Horizontally Transferred Ubiquitin Gene from a Mosquito Host.</title>
        <authorList>
            <person name="Wang Y."/>
            <person name="White M.M."/>
            <person name="Kvist S."/>
            <person name="Moncalvo J.M."/>
        </authorList>
    </citation>
    <scope>NUCLEOTIDE SEQUENCE [LARGE SCALE GENOMIC DNA]</scope>
    <source>
        <strain evidence="6 7">ALG-7-W6</strain>
    </source>
</reference>
<evidence type="ECO:0000259" key="5">
    <source>
        <dbReference type="SMART" id="SM00827"/>
    </source>
</evidence>
<keyword evidence="2" id="KW-0808">Transferase</keyword>
<dbReference type="InterPro" id="IPR050858">
    <property type="entry name" value="Mal-CoA-ACP_Trans/PKS_FabD"/>
</dbReference>
<dbReference type="Gene3D" id="3.40.366.10">
    <property type="entry name" value="Malonyl-Coenzyme A Acyl Carrier Protein, domain 2"/>
    <property type="match status" value="1"/>
</dbReference>
<evidence type="ECO:0000256" key="2">
    <source>
        <dbReference type="ARBA" id="ARBA00022679"/>
    </source>
</evidence>
<dbReference type="EC" id="2.3.1.39" evidence="1"/>